<accession>B9Y9W3</accession>
<gene>
    <name evidence="1" type="ORF">HOLDEFILI_02620</name>
</gene>
<reference evidence="1 2" key="1">
    <citation type="submission" date="2008-12" db="EMBL/GenBank/DDBJ databases">
        <authorList>
            <person name="Fulton L."/>
            <person name="Clifton S."/>
            <person name="Fulton B."/>
            <person name="Xu J."/>
            <person name="Minx P."/>
            <person name="Pepin K.H."/>
            <person name="Johnson M."/>
            <person name="Bhonagiri V."/>
            <person name="Nash W.E."/>
            <person name="Mardis E.R."/>
            <person name="Wilson R.K."/>
        </authorList>
    </citation>
    <scope>NUCLEOTIDE SEQUENCE [LARGE SCALE GENOMIC DNA]</scope>
    <source>
        <strain evidence="1 2">DSM 12042</strain>
    </source>
</reference>
<evidence type="ECO:0000313" key="2">
    <source>
        <dbReference type="Proteomes" id="UP000005950"/>
    </source>
</evidence>
<dbReference type="Proteomes" id="UP000005950">
    <property type="component" value="Unassembled WGS sequence"/>
</dbReference>
<dbReference type="AlphaFoldDB" id="B9Y9W3"/>
<protein>
    <submittedName>
        <fullName evidence="1">Uncharacterized protein</fullName>
    </submittedName>
</protein>
<organism evidence="1 2">
    <name type="scientific">Holdemania filiformis DSM 12042</name>
    <dbReference type="NCBI Taxonomy" id="545696"/>
    <lineage>
        <taxon>Bacteria</taxon>
        <taxon>Bacillati</taxon>
        <taxon>Bacillota</taxon>
        <taxon>Erysipelotrichia</taxon>
        <taxon>Erysipelotrichales</taxon>
        <taxon>Erysipelotrichaceae</taxon>
        <taxon>Holdemania</taxon>
    </lineage>
</organism>
<proteinExistence type="predicted"/>
<name>B9Y9W3_9FIRM</name>
<dbReference type="STRING" id="545696.HOLDEFILI_02620"/>
<evidence type="ECO:0000313" key="1">
    <source>
        <dbReference type="EMBL" id="EEF67236.1"/>
    </source>
</evidence>
<comment type="caution">
    <text evidence="1">The sequence shown here is derived from an EMBL/GenBank/DDBJ whole genome shotgun (WGS) entry which is preliminary data.</text>
</comment>
<sequence length="44" mass="4893">MKDFSSTFSFLSLSLLCFLMVCFCVCIADGLIVRYDLSGRSGFV</sequence>
<dbReference type="HOGENOM" id="CLU_3217211_0_0_9"/>
<reference evidence="1 2" key="2">
    <citation type="submission" date="2009-02" db="EMBL/GenBank/DDBJ databases">
        <title>Draft genome sequence of Holdemania filiformis DSM 12042.</title>
        <authorList>
            <person name="Sudarsanam P."/>
            <person name="Ley R."/>
            <person name="Guruge J."/>
            <person name="Turnbaugh P.J."/>
            <person name="Mahowald M."/>
            <person name="Liep D."/>
            <person name="Gordon J."/>
        </authorList>
    </citation>
    <scope>NUCLEOTIDE SEQUENCE [LARGE SCALE GENOMIC DNA]</scope>
    <source>
        <strain evidence="1 2">DSM 12042</strain>
    </source>
</reference>
<dbReference type="EMBL" id="ACCF01000156">
    <property type="protein sequence ID" value="EEF67236.1"/>
    <property type="molecule type" value="Genomic_DNA"/>
</dbReference>